<evidence type="ECO:0000256" key="2">
    <source>
        <dbReference type="ARBA" id="ARBA00022801"/>
    </source>
</evidence>
<name>A0ABX8F9X1_9BACI</name>
<reference evidence="4 5" key="1">
    <citation type="submission" date="2021-03" db="EMBL/GenBank/DDBJ databases">
        <title>The first data on the complete genome of the tetrodotoxin-producing bacterium.</title>
        <authorList>
            <person name="Melnikova D.I."/>
            <person name="Nijland R."/>
            <person name="Magarlamov T.Y."/>
        </authorList>
    </citation>
    <scope>NUCLEOTIDE SEQUENCE [LARGE SCALE GENOMIC DNA]</scope>
    <source>
        <strain evidence="4 5">1839</strain>
    </source>
</reference>
<dbReference type="Gene3D" id="3.40.50.1000">
    <property type="entry name" value="HAD superfamily/HAD-like"/>
    <property type="match status" value="1"/>
</dbReference>
<sequence length="193" mass="22412">MKKRFGIDIDGTVTCPASMIPFLNTSFQLNLTLEDIKQYDLMPLVNVSEEEFAEWFTTNEPVIYEKSPMAEGAGEVLTKWKDEHELYFISARGSHLLEVTKKWFLDKELTFHHIELIGSHDKIAAAKKHNVDIFFEDKHDNAVMIHEQCGIPVLLFDTPYNRDPIPEGVIRVYNWQEAEDWVKNWLAADKVSR</sequence>
<dbReference type="InterPro" id="IPR052419">
    <property type="entry name" value="5_3-deoxyribonucleotidase-like"/>
</dbReference>
<dbReference type="InterPro" id="IPR023214">
    <property type="entry name" value="HAD_sf"/>
</dbReference>
<dbReference type="EMBL" id="CP071709">
    <property type="protein sequence ID" value="QVY60362.1"/>
    <property type="molecule type" value="Genomic_DNA"/>
</dbReference>
<dbReference type="Pfam" id="PF06941">
    <property type="entry name" value="NT5C"/>
    <property type="match status" value="1"/>
</dbReference>
<keyword evidence="5" id="KW-1185">Reference proteome</keyword>
<accession>A0ABX8F9X1</accession>
<dbReference type="InterPro" id="IPR010708">
    <property type="entry name" value="5'(3')-deoxyribonucleotidase"/>
</dbReference>
<dbReference type="InterPro" id="IPR036412">
    <property type="entry name" value="HAD-like_sf"/>
</dbReference>
<gene>
    <name evidence="4" type="ORF">J1899_15240</name>
</gene>
<protein>
    <recommendedName>
        <fullName evidence="3">Nucleotidase</fullName>
        <ecNumber evidence="3">3.1.3.-</ecNumber>
    </recommendedName>
</protein>
<evidence type="ECO:0000313" key="4">
    <source>
        <dbReference type="EMBL" id="QVY60362.1"/>
    </source>
</evidence>
<evidence type="ECO:0000256" key="3">
    <source>
        <dbReference type="PIRNR" id="PIRNR021362"/>
    </source>
</evidence>
<proteinExistence type="inferred from homology"/>
<dbReference type="PANTHER" id="PTHR35134">
    <property type="entry name" value="NUCLEOTIDASE YQFW-RELATED"/>
    <property type="match status" value="1"/>
</dbReference>
<dbReference type="RefSeq" id="WP_214475008.1">
    <property type="nucleotide sequence ID" value="NZ_CANKUS010000003.1"/>
</dbReference>
<dbReference type="Proteomes" id="UP000679247">
    <property type="component" value="Chromosome"/>
</dbReference>
<keyword evidence="2 3" id="KW-0378">Hydrolase</keyword>
<evidence type="ECO:0000313" key="5">
    <source>
        <dbReference type="Proteomes" id="UP000679247"/>
    </source>
</evidence>
<dbReference type="SUPFAM" id="SSF56784">
    <property type="entry name" value="HAD-like"/>
    <property type="match status" value="1"/>
</dbReference>
<organism evidence="4 5">
    <name type="scientific">Cytobacillus gottheilii</name>
    <dbReference type="NCBI Taxonomy" id="859144"/>
    <lineage>
        <taxon>Bacteria</taxon>
        <taxon>Bacillati</taxon>
        <taxon>Bacillota</taxon>
        <taxon>Bacilli</taxon>
        <taxon>Bacillales</taxon>
        <taxon>Bacillaceae</taxon>
        <taxon>Cytobacillus</taxon>
    </lineage>
</organism>
<comment type="similarity">
    <text evidence="1 3">Belongs to the 5'(3')-deoxyribonucleotidase family.</text>
</comment>
<dbReference type="PIRSF" id="PIRSF021362">
    <property type="entry name" value="UCP021362_HAD"/>
    <property type="match status" value="1"/>
</dbReference>
<dbReference type="InterPro" id="IPR009206">
    <property type="entry name" value="Nucleotidase_putative"/>
</dbReference>
<evidence type="ECO:0000256" key="1">
    <source>
        <dbReference type="ARBA" id="ARBA00009589"/>
    </source>
</evidence>
<dbReference type="PANTHER" id="PTHR35134:SF2">
    <property type="entry name" value="NUCLEOTIDASE YQFW-RELATED"/>
    <property type="match status" value="1"/>
</dbReference>
<dbReference type="EC" id="3.1.3.-" evidence="3"/>